<feature type="region of interest" description="Disordered" evidence="1">
    <location>
        <begin position="197"/>
        <end position="227"/>
    </location>
</feature>
<feature type="compositionally biased region" description="Basic and acidic residues" evidence="1">
    <location>
        <begin position="1126"/>
        <end position="1150"/>
    </location>
</feature>
<dbReference type="Proteomes" id="UP000028837">
    <property type="component" value="Unassembled WGS sequence"/>
</dbReference>
<feature type="region of interest" description="Disordered" evidence="1">
    <location>
        <begin position="2142"/>
        <end position="2171"/>
    </location>
</feature>
<feature type="compositionally biased region" description="Basic and acidic residues" evidence="1">
    <location>
        <begin position="1898"/>
        <end position="1908"/>
    </location>
</feature>
<feature type="compositionally biased region" description="Basic and acidic residues" evidence="1">
    <location>
        <begin position="140"/>
        <end position="149"/>
    </location>
</feature>
<protein>
    <submittedName>
        <fullName evidence="2">Uncharacterized protein</fullName>
    </submittedName>
</protein>
<feature type="compositionally biased region" description="Low complexity" evidence="1">
    <location>
        <begin position="1182"/>
        <end position="1208"/>
    </location>
</feature>
<feature type="region of interest" description="Disordered" evidence="1">
    <location>
        <begin position="461"/>
        <end position="528"/>
    </location>
</feature>
<feature type="region of interest" description="Disordered" evidence="1">
    <location>
        <begin position="1016"/>
        <end position="1208"/>
    </location>
</feature>
<evidence type="ECO:0000313" key="2">
    <source>
        <dbReference type="EMBL" id="KFG31711.1"/>
    </source>
</evidence>
<feature type="compositionally biased region" description="Basic and acidic residues" evidence="1">
    <location>
        <begin position="701"/>
        <end position="714"/>
    </location>
</feature>
<feature type="compositionally biased region" description="Polar residues" evidence="1">
    <location>
        <begin position="87"/>
        <end position="106"/>
    </location>
</feature>
<feature type="region of interest" description="Disordered" evidence="1">
    <location>
        <begin position="1951"/>
        <end position="1992"/>
    </location>
</feature>
<dbReference type="OrthoDB" id="331922at2759"/>
<feature type="compositionally biased region" description="Basic and acidic residues" evidence="1">
    <location>
        <begin position="1291"/>
        <end position="1309"/>
    </location>
</feature>
<feature type="region of interest" description="Disordered" evidence="1">
    <location>
        <begin position="1"/>
        <end position="167"/>
    </location>
</feature>
<feature type="compositionally biased region" description="Polar residues" evidence="1">
    <location>
        <begin position="197"/>
        <end position="211"/>
    </location>
</feature>
<gene>
    <name evidence="2" type="ORF">TGDOM2_236560</name>
</gene>
<sequence>MADVSETASSPPSPHGLSMREEAGAKESACFSPTTLSGLSPLHRVSSPNFPTGGPPEASFSERPRVQMRPAAIPQLRLGLQFPKPSETPQEPSPVSSRTGSQSPLSSPCRLARTCDPSATKDRMQRERPCQRPPWSLPRAEGEAQRTRDAVAVSSRPPLSPSKRRAEDVFCPSPASMRAVPGPRVWWALPVLGATEVSPQLSSGSRPQSPTGGYMAPGQDENSPGAPSCCHEGGECRCLYASVTQAFHDQMRTAAPPSLLAAVEQFAESSLLCRLEPLAAGSAFPRNPAALAAVRRQHALVLFHPSSPLAPPEAFSIQNLVQTCGASKHSCDLNLSEEVESLRSQLAAQQQRFDAFLESDANLGELKRELWRFQLLQMQDQSRLKKQTAKIAEALEVCSALAALPAADGTSAASTTGDGSPPTPSSALTSPGVPPRPRQEAQLVSRLLNLLQEAAACGAAAGGANAEGAKPSGSRRENLGGGGRQDSGRDDQRGRQTPTSSAPSPVRAGPERPCALSGLSPCGAGDSRDRDIRLHERMQTQQPRACVPPLFGLGDVGRGRARGEGFALGFPGSPAGGRPDSGCASRRSLSSSSYCSSRSNVTTYRGHYSGDEGSRPPSVRRRVGSGGSGRPLDSRPVFVSTWKGRPAFVPRLNLTGDDSDEDEAEEVPPEAPSAGPGAATGGKVDGEMDREMSGEAGSTLEIRKATEESRRADDQGLVLRRQSDEKSGSDMKDLSEMRDEEASRGPQCERLLDSDVYHLASQRGSVCASGLSSGEESLSGRLLSSEKDGHGRQASLFTFSSSSTSAAAHPVSPALCPDAGSESLSHGSCGALAGTTHQVDADASRAGPLGQATIEKIEAAWTLQQFQRQERENEGSGPSDFCLLDLDSPAQSLQTASLAAEPRGLAGHEKGTFTLSLPQTLEAGEKKKPSGGRQASGFSLALTPSSTSSASRGSGNSPTRGYSGGSSSVCSSSTEGELSHISSGRPTRACSIHDNASNFFSRASSILSPSAVAGSATVGVSLPPGRRDDGATSGGQGGGETRKGGTEEGQYSPEGTALLDMRNDQDGEGAPEAPSREPRRGVWRPAPLSAEEQLSGETVGQLRWTDGDRAVMDLSQEVRQGTRQPTKQEHLADTSGSEEKRGDELPKTGEIDLSFTGPAGAQPVKPLTDTPEAGPQAERGPALSTRSSRAGSLSSPAVSVSSCSSPSVAELRRAFESGQMWGGSVVTSPKRVPSTPSSPSGQRRRSTGPWTLRLSGSVSQGGTSASPGLRPSLFSLDSDAGITSATASTRTLERDKGSGPTSERTHARDPYPPPPAGGSSPTRVSGSETCPTGVPRVVGVEEIGEAVESKARRGDGGATEGPPAAREAAKDGRVPAFSRGSLFPSSSGASCANPYSRGQNDPEGAQESGETQRGSAASPDEARDRPGNPPKADPVDILDLEISEISQAMCSELLQDPAPDTDTKETNRSGHLVPSPGSRGQMPSSPASGCPSSTPFDSEPHQPRLVSAEKETRTDLFAATSMRSATGGERRNGSIDERGGDCTWNEGEREKPEGDSETRERTPVAFPACVEMTCGAPNASCQREFIDAKQRAEELRCIGVDPGLVFPQQTEKLKLSEVEERKISRLVTGDFAAGDGCEAMDLREPGDSSQGGDLAHDTEPLRFWSVERADSRENGADWSTPASKSPLAHARLPEQTGAGSQLCQVKDLEFWPKVGADVVQTQEVGHGDGRLGDRGVSHIETEDQISSQALCGKPLTESLSVASFALKTGARAPLCPSLAEHGEASTENRADPSVPCRGDTDDLVFAGLFDACARETGELPEILTELLATGAPGAGSAPCVGDPSSLGSGDLPCGPASGALVVNGFQGRPGRENATHNGSDSPLVQAGRQGHGFSLPLHGDDGGRHRSVSESGRAQLPETLHANCGVAGPGSREFSAKRGVTGSLEAQPQVFERPGVSAMSPAGPGQGWRLPAGERPHVEQRQPDQPQQDGSMAPAFQCNQEQASRMHAAGSREATSSALLSALLNPPFDPLPADLHTLLATESSDESLGASGLNSLSSSESSSLALPLPGSLAAENALLSPSSNRTPENPRGIGPGDADPLAHLLPFSRRERAHREKLVGEATPSDALDANARQANVLRPQQGAVSTLQPEPPRGAPLPQTQVSGMSGLLSPGTLLGGNARMMPQFIGRAHRPRPLVSGVSGQPVYIDRVHSRLPLGLQFDVQGGRQGGRLGEIPAPMSRLSQAANFLQFQPPQATQPRATCRSVPPQPRRTQLCGGVQTLEVEERASQGGPQKDGRLLEMCGPAGLRGLPAFRERGFLGGEGRGDRGMSSVSQGPPQRALEASRPLQPFPFRTMSQQQIQENLQRQILLTAARSGNAGMPDGNLLGTEFWAPGQQAPAGLPQPGTAGVRVGLWRGGLPQGRSSVQAVQHQLLQRQVGRTEAPPLAGQVAPGDRADVNRQETSAGEAGLWSMETRHPGQGEF</sequence>
<feature type="region of interest" description="Disordered" evidence="1">
    <location>
        <begin position="2320"/>
        <end position="2339"/>
    </location>
</feature>
<feature type="compositionally biased region" description="Basic and acidic residues" evidence="1">
    <location>
        <begin position="721"/>
        <end position="743"/>
    </location>
</feature>
<feature type="region of interest" description="Disordered" evidence="1">
    <location>
        <begin position="1867"/>
        <end position="1917"/>
    </location>
</feature>
<feature type="compositionally biased region" description="Basic and acidic residues" evidence="1">
    <location>
        <begin position="1498"/>
        <end position="1514"/>
    </location>
</feature>
<feature type="compositionally biased region" description="Polar residues" evidence="1">
    <location>
        <begin position="1281"/>
        <end position="1290"/>
    </location>
</feature>
<feature type="compositionally biased region" description="Basic and acidic residues" evidence="1">
    <location>
        <begin position="684"/>
        <end position="693"/>
    </location>
</feature>
<feature type="compositionally biased region" description="Low complexity" evidence="1">
    <location>
        <begin position="585"/>
        <end position="599"/>
    </location>
</feature>
<feature type="compositionally biased region" description="Basic and acidic residues" evidence="1">
    <location>
        <begin position="2473"/>
        <end position="2482"/>
    </location>
</feature>
<feature type="compositionally biased region" description="Low complexity" evidence="1">
    <location>
        <begin position="965"/>
        <end position="976"/>
    </location>
</feature>
<feature type="compositionally biased region" description="Polar residues" evidence="1">
    <location>
        <begin position="1"/>
        <end position="10"/>
    </location>
</feature>
<feature type="compositionally biased region" description="Low complexity" evidence="1">
    <location>
        <begin position="769"/>
        <end position="783"/>
    </location>
</feature>
<reference evidence="2 3" key="1">
    <citation type="submission" date="2014-02" db="EMBL/GenBank/DDBJ databases">
        <authorList>
            <person name="Sibley D."/>
            <person name="Venepally P."/>
            <person name="Karamycheva S."/>
            <person name="Hadjithomas M."/>
            <person name="Khan A."/>
            <person name="Brunk B."/>
            <person name="Roos D."/>
            <person name="Caler E."/>
            <person name="Lorenzi H."/>
        </authorList>
    </citation>
    <scope>NUCLEOTIDE SEQUENCE [LARGE SCALE GENOMIC DNA]</scope>
    <source>
        <strain evidence="2 3">GAB2-2007-GAL-DOM2</strain>
    </source>
</reference>
<feature type="compositionally biased region" description="Acidic residues" evidence="1">
    <location>
        <begin position="657"/>
        <end position="668"/>
    </location>
</feature>
<feature type="region of interest" description="Disordered" evidence="1">
    <location>
        <begin position="1220"/>
        <end position="1561"/>
    </location>
</feature>
<feature type="compositionally biased region" description="Basic and acidic residues" evidence="1">
    <location>
        <begin position="119"/>
        <end position="130"/>
    </location>
</feature>
<feature type="region of interest" description="Disordered" evidence="1">
    <location>
        <begin position="2437"/>
        <end position="2482"/>
    </location>
</feature>
<feature type="region of interest" description="Disordered" evidence="1">
    <location>
        <begin position="923"/>
        <end position="987"/>
    </location>
</feature>
<dbReference type="VEuPathDB" id="ToxoDB:TGDOM2_236560"/>
<organism evidence="2 3">
    <name type="scientific">Toxoplasma gondii GAB2-2007-GAL-DOM2</name>
    <dbReference type="NCBI Taxonomy" id="1130820"/>
    <lineage>
        <taxon>Eukaryota</taxon>
        <taxon>Sar</taxon>
        <taxon>Alveolata</taxon>
        <taxon>Apicomplexa</taxon>
        <taxon>Conoidasida</taxon>
        <taxon>Coccidia</taxon>
        <taxon>Eucoccidiorida</taxon>
        <taxon>Eimeriorina</taxon>
        <taxon>Sarcocystidae</taxon>
        <taxon>Toxoplasma</taxon>
    </lineage>
</organism>
<feature type="region of interest" description="Disordered" evidence="1">
    <location>
        <begin position="567"/>
        <end position="750"/>
    </location>
</feature>
<comment type="caution">
    <text evidence="2">The sequence shown here is derived from an EMBL/GenBank/DDBJ whole genome shotgun (WGS) entry which is preliminary data.</text>
</comment>
<feature type="region of interest" description="Disordered" evidence="1">
    <location>
        <begin position="409"/>
        <end position="438"/>
    </location>
</feature>
<name>A0A086JHU3_TOXGO</name>
<dbReference type="EMBL" id="AHZU02001496">
    <property type="protein sequence ID" value="KFG31711.1"/>
    <property type="molecule type" value="Genomic_DNA"/>
</dbReference>
<feature type="compositionally biased region" description="Low complexity" evidence="1">
    <location>
        <begin position="939"/>
        <end position="958"/>
    </location>
</feature>
<accession>A0A086JHU3</accession>
<feature type="compositionally biased region" description="Basic and acidic residues" evidence="1">
    <location>
        <begin position="1528"/>
        <end position="1561"/>
    </location>
</feature>
<feature type="region of interest" description="Disordered" evidence="1">
    <location>
        <begin position="2047"/>
        <end position="2067"/>
    </location>
</feature>
<feature type="compositionally biased region" description="Basic and acidic residues" evidence="1">
    <location>
        <begin position="1972"/>
        <end position="1982"/>
    </location>
</feature>
<feature type="region of interest" description="Disordered" evidence="1">
    <location>
        <begin position="2080"/>
        <end position="2102"/>
    </location>
</feature>
<feature type="compositionally biased region" description="Polar residues" evidence="1">
    <location>
        <begin position="1254"/>
        <end position="1266"/>
    </location>
</feature>
<feature type="compositionally biased region" description="Low complexity" evidence="1">
    <location>
        <begin position="409"/>
        <end position="431"/>
    </location>
</feature>
<proteinExistence type="predicted"/>
<feature type="compositionally biased region" description="Polar residues" evidence="1">
    <location>
        <begin position="1481"/>
        <end position="1496"/>
    </location>
</feature>
<evidence type="ECO:0000313" key="3">
    <source>
        <dbReference type="Proteomes" id="UP000028837"/>
    </source>
</evidence>
<evidence type="ECO:0000256" key="1">
    <source>
        <dbReference type="SAM" id="MobiDB-lite"/>
    </source>
</evidence>
<feature type="region of interest" description="Disordered" evidence="1">
    <location>
        <begin position="763"/>
        <end position="789"/>
    </location>
</feature>